<proteinExistence type="predicted"/>
<dbReference type="Proteomes" id="UP000006727">
    <property type="component" value="Chromosome 13"/>
</dbReference>
<dbReference type="EMBL" id="ABEU02000013">
    <property type="protein sequence ID" value="PNR42717.1"/>
    <property type="molecule type" value="Genomic_DNA"/>
</dbReference>
<dbReference type="Gramene" id="Pp3c13_18690V3.2">
    <property type="protein sequence ID" value="PAC:32931267.CDS.1"/>
    <property type="gene ID" value="Pp3c13_18690"/>
</dbReference>
<evidence type="ECO:0000313" key="2">
    <source>
        <dbReference type="EnsemblPlants" id="PAC:32931266.CDS.1"/>
    </source>
</evidence>
<evidence type="ECO:0000313" key="3">
    <source>
        <dbReference type="Proteomes" id="UP000006727"/>
    </source>
</evidence>
<keyword evidence="3" id="KW-1185">Reference proteome</keyword>
<reference evidence="2" key="3">
    <citation type="submission" date="2020-12" db="UniProtKB">
        <authorList>
            <consortium name="EnsemblPlants"/>
        </authorList>
    </citation>
    <scope>IDENTIFICATION</scope>
</reference>
<organism evidence="1">
    <name type="scientific">Physcomitrium patens</name>
    <name type="common">Spreading-leaved earth moss</name>
    <name type="synonym">Physcomitrella patens</name>
    <dbReference type="NCBI Taxonomy" id="3218"/>
    <lineage>
        <taxon>Eukaryota</taxon>
        <taxon>Viridiplantae</taxon>
        <taxon>Streptophyta</taxon>
        <taxon>Embryophyta</taxon>
        <taxon>Bryophyta</taxon>
        <taxon>Bryophytina</taxon>
        <taxon>Bryopsida</taxon>
        <taxon>Funariidae</taxon>
        <taxon>Funariales</taxon>
        <taxon>Funariaceae</taxon>
        <taxon>Physcomitrium</taxon>
    </lineage>
</organism>
<evidence type="ECO:0000313" key="1">
    <source>
        <dbReference type="EMBL" id="PNR42717.1"/>
    </source>
</evidence>
<dbReference type="AlphaFoldDB" id="A0A2K1JMF6"/>
<protein>
    <submittedName>
        <fullName evidence="1 2">Uncharacterized protein</fullName>
    </submittedName>
</protein>
<reference evidence="1 3" key="1">
    <citation type="journal article" date="2008" name="Science">
        <title>The Physcomitrella genome reveals evolutionary insights into the conquest of land by plants.</title>
        <authorList>
            <person name="Rensing S."/>
            <person name="Lang D."/>
            <person name="Zimmer A."/>
            <person name="Terry A."/>
            <person name="Salamov A."/>
            <person name="Shapiro H."/>
            <person name="Nishiyama T."/>
            <person name="Perroud P.-F."/>
            <person name="Lindquist E."/>
            <person name="Kamisugi Y."/>
            <person name="Tanahashi T."/>
            <person name="Sakakibara K."/>
            <person name="Fujita T."/>
            <person name="Oishi K."/>
            <person name="Shin-I T."/>
            <person name="Kuroki Y."/>
            <person name="Toyoda A."/>
            <person name="Suzuki Y."/>
            <person name="Hashimoto A."/>
            <person name="Yamaguchi K."/>
            <person name="Sugano A."/>
            <person name="Kohara Y."/>
            <person name="Fujiyama A."/>
            <person name="Anterola A."/>
            <person name="Aoki S."/>
            <person name="Ashton N."/>
            <person name="Barbazuk W.B."/>
            <person name="Barker E."/>
            <person name="Bennetzen J."/>
            <person name="Bezanilla M."/>
            <person name="Blankenship R."/>
            <person name="Cho S.H."/>
            <person name="Dutcher S."/>
            <person name="Estelle M."/>
            <person name="Fawcett J.A."/>
            <person name="Gundlach H."/>
            <person name="Hanada K."/>
            <person name="Heyl A."/>
            <person name="Hicks K.A."/>
            <person name="Hugh J."/>
            <person name="Lohr M."/>
            <person name="Mayer K."/>
            <person name="Melkozernov A."/>
            <person name="Murata T."/>
            <person name="Nelson D."/>
            <person name="Pils B."/>
            <person name="Prigge M."/>
            <person name="Reiss B."/>
            <person name="Renner T."/>
            <person name="Rombauts S."/>
            <person name="Rushton P."/>
            <person name="Sanderfoot A."/>
            <person name="Schween G."/>
            <person name="Shiu S.-H."/>
            <person name="Stueber K."/>
            <person name="Theodoulou F.L."/>
            <person name="Tu H."/>
            <person name="Van de Peer Y."/>
            <person name="Verrier P.J."/>
            <person name="Waters E."/>
            <person name="Wood A."/>
            <person name="Yang L."/>
            <person name="Cove D."/>
            <person name="Cuming A."/>
            <person name="Hasebe M."/>
            <person name="Lucas S."/>
            <person name="Mishler D.B."/>
            <person name="Reski R."/>
            <person name="Grigoriev I."/>
            <person name="Quatrano R.S."/>
            <person name="Boore J.L."/>
        </authorList>
    </citation>
    <scope>NUCLEOTIDE SEQUENCE [LARGE SCALE GENOMIC DNA]</scope>
    <source>
        <strain evidence="2 3">cv. Gransden 2004</strain>
    </source>
</reference>
<dbReference type="EnsemblPlants" id="Pp3c13_18690V3.2">
    <property type="protein sequence ID" value="PAC:32931267.CDS.1"/>
    <property type="gene ID" value="Pp3c13_18690"/>
</dbReference>
<name>A0A2K1JMF6_PHYPA</name>
<sequence length="120" mass="13293">MWYSELLGLDPGNEKAYIRSSLAMGRDAPLRWISQLNLMLFDAEKSSATCSVLVRLWNSLNSWVGGSDPFMFDLSALLSVKIQLPPIIHLQSFGRSWINSSKTTGRGQSASSLVFHAAMD</sequence>
<accession>A0A2K1JMF6</accession>
<dbReference type="EnsemblPlants" id="Pp3c13_18690V3.1">
    <property type="protein sequence ID" value="PAC:32931266.CDS.1"/>
    <property type="gene ID" value="Pp3c13_18690"/>
</dbReference>
<reference evidence="1 3" key="2">
    <citation type="journal article" date="2018" name="Plant J.">
        <title>The Physcomitrella patens chromosome-scale assembly reveals moss genome structure and evolution.</title>
        <authorList>
            <person name="Lang D."/>
            <person name="Ullrich K.K."/>
            <person name="Murat F."/>
            <person name="Fuchs J."/>
            <person name="Jenkins J."/>
            <person name="Haas F.B."/>
            <person name="Piednoel M."/>
            <person name="Gundlach H."/>
            <person name="Van Bel M."/>
            <person name="Meyberg R."/>
            <person name="Vives C."/>
            <person name="Morata J."/>
            <person name="Symeonidi A."/>
            <person name="Hiss M."/>
            <person name="Muchero W."/>
            <person name="Kamisugi Y."/>
            <person name="Saleh O."/>
            <person name="Blanc G."/>
            <person name="Decker E.L."/>
            <person name="van Gessel N."/>
            <person name="Grimwood J."/>
            <person name="Hayes R.D."/>
            <person name="Graham S.W."/>
            <person name="Gunter L.E."/>
            <person name="McDaniel S.F."/>
            <person name="Hoernstein S.N.W."/>
            <person name="Larsson A."/>
            <person name="Li F.W."/>
            <person name="Perroud P.F."/>
            <person name="Phillips J."/>
            <person name="Ranjan P."/>
            <person name="Rokshar D.S."/>
            <person name="Rothfels C.J."/>
            <person name="Schneider L."/>
            <person name="Shu S."/>
            <person name="Stevenson D.W."/>
            <person name="Thummler F."/>
            <person name="Tillich M."/>
            <person name="Villarreal Aguilar J.C."/>
            <person name="Widiez T."/>
            <person name="Wong G.K."/>
            <person name="Wymore A."/>
            <person name="Zhang Y."/>
            <person name="Zimmer A.D."/>
            <person name="Quatrano R.S."/>
            <person name="Mayer K.F.X."/>
            <person name="Goodstein D."/>
            <person name="Casacuberta J.M."/>
            <person name="Vandepoele K."/>
            <person name="Reski R."/>
            <person name="Cuming A.C."/>
            <person name="Tuskan G.A."/>
            <person name="Maumus F."/>
            <person name="Salse J."/>
            <person name="Schmutz J."/>
            <person name="Rensing S.A."/>
        </authorList>
    </citation>
    <scope>NUCLEOTIDE SEQUENCE [LARGE SCALE GENOMIC DNA]</scope>
    <source>
        <strain evidence="2 3">cv. Gransden 2004</strain>
    </source>
</reference>
<dbReference type="InParanoid" id="A0A2K1JMF6"/>
<dbReference type="PaxDb" id="3218-PP1S305_2V6.1"/>
<dbReference type="Gramene" id="Pp3c13_18690V3.1">
    <property type="protein sequence ID" value="PAC:32931266.CDS.1"/>
    <property type="gene ID" value="Pp3c13_18690"/>
</dbReference>
<gene>
    <name evidence="1" type="ORF">PHYPA_017547</name>
</gene>